<dbReference type="PANTHER" id="PTHR18964">
    <property type="entry name" value="ROK (REPRESSOR, ORF, KINASE) FAMILY"/>
    <property type="match status" value="1"/>
</dbReference>
<keyword evidence="3" id="KW-1185">Reference proteome</keyword>
<dbReference type="Gene3D" id="1.10.10.10">
    <property type="entry name" value="Winged helix-like DNA-binding domain superfamily/Winged helix DNA-binding domain"/>
    <property type="match status" value="1"/>
</dbReference>
<protein>
    <submittedName>
        <fullName evidence="2">ROK family transcriptional regulator</fullName>
    </submittedName>
</protein>
<proteinExistence type="inferred from homology"/>
<comment type="similarity">
    <text evidence="1">Belongs to the ROK (NagC/XylR) family.</text>
</comment>
<dbReference type="Pfam" id="PF00480">
    <property type="entry name" value="ROK"/>
    <property type="match status" value="1"/>
</dbReference>
<dbReference type="InterPro" id="IPR043129">
    <property type="entry name" value="ATPase_NBD"/>
</dbReference>
<reference evidence="2 3" key="1">
    <citation type="submission" date="2020-02" db="EMBL/GenBank/DDBJ databases">
        <title>Whole-genome analyses of novel actinobacteria.</title>
        <authorList>
            <person name="Sahin N."/>
        </authorList>
    </citation>
    <scope>NUCLEOTIDE SEQUENCE [LARGE SCALE GENOMIC DNA]</scope>
    <source>
        <strain evidence="2 3">A7024</strain>
    </source>
</reference>
<sequence>MTKAPSSASRLLKAVHRHGPLTRAVATERAGLARSAAGRAAEQLQAAGLIRSGEQHTAGMGRPSVVLAPDPGGPLALAVKVEPTGVQVAAYALGLHRQGRVATRAMEVRGASPRRLCAAIRELAEQVLGGAWERCAGIGVAFPGMVDPDAGVVQFSLVVDWSESVELVAMLRAVLPEAAVGSRRLPIALVRDSTATALGEYRAGSGTVLAVTGERHGMGAALVGGADRAQTLEIGHLSVDPSGPACACGSRGCLELYVGGPALLTALGLEGRPGRKDAGLDGRVRTALADPARAATVRDLAGHLGTALTGVVNTVGPDEVVFTGMLAQLAEAAPDQIADALAASVVARVRGTRHRLGTRQDAPLAGAAELAFIDLLDDPLGGEG</sequence>
<dbReference type="Gene3D" id="3.30.420.40">
    <property type="match status" value="2"/>
</dbReference>
<dbReference type="SUPFAM" id="SSF46785">
    <property type="entry name" value="Winged helix' DNA-binding domain"/>
    <property type="match status" value="1"/>
</dbReference>
<dbReference type="AlphaFoldDB" id="A0A6G4TTB5"/>
<dbReference type="InterPro" id="IPR000600">
    <property type="entry name" value="ROK"/>
</dbReference>
<evidence type="ECO:0000313" key="2">
    <source>
        <dbReference type="EMBL" id="NGN62348.1"/>
    </source>
</evidence>
<name>A0A6G4TTB5_9ACTN</name>
<organism evidence="2 3">
    <name type="scientific">Streptomyces coryli</name>
    <dbReference type="NCBI Taxonomy" id="1128680"/>
    <lineage>
        <taxon>Bacteria</taxon>
        <taxon>Bacillati</taxon>
        <taxon>Actinomycetota</taxon>
        <taxon>Actinomycetes</taxon>
        <taxon>Kitasatosporales</taxon>
        <taxon>Streptomycetaceae</taxon>
        <taxon>Streptomyces</taxon>
    </lineage>
</organism>
<dbReference type="RefSeq" id="WP_165229466.1">
    <property type="nucleotide sequence ID" value="NZ_JAAKZV010000001.1"/>
</dbReference>
<comment type="caution">
    <text evidence="2">The sequence shown here is derived from an EMBL/GenBank/DDBJ whole genome shotgun (WGS) entry which is preliminary data.</text>
</comment>
<evidence type="ECO:0000256" key="1">
    <source>
        <dbReference type="ARBA" id="ARBA00006479"/>
    </source>
</evidence>
<evidence type="ECO:0000313" key="3">
    <source>
        <dbReference type="Proteomes" id="UP000481583"/>
    </source>
</evidence>
<dbReference type="SUPFAM" id="SSF53067">
    <property type="entry name" value="Actin-like ATPase domain"/>
    <property type="match status" value="1"/>
</dbReference>
<dbReference type="PANTHER" id="PTHR18964:SF149">
    <property type="entry name" value="BIFUNCTIONAL UDP-N-ACETYLGLUCOSAMINE 2-EPIMERASE_N-ACETYLMANNOSAMINE KINASE"/>
    <property type="match status" value="1"/>
</dbReference>
<dbReference type="Proteomes" id="UP000481583">
    <property type="component" value="Unassembled WGS sequence"/>
</dbReference>
<dbReference type="InterPro" id="IPR036390">
    <property type="entry name" value="WH_DNA-bd_sf"/>
</dbReference>
<dbReference type="InterPro" id="IPR036388">
    <property type="entry name" value="WH-like_DNA-bd_sf"/>
</dbReference>
<accession>A0A6G4TTB5</accession>
<dbReference type="EMBL" id="JAAKZV010000001">
    <property type="protein sequence ID" value="NGN62348.1"/>
    <property type="molecule type" value="Genomic_DNA"/>
</dbReference>
<gene>
    <name evidence="2" type="ORF">G5C51_00275</name>
</gene>